<feature type="region of interest" description="Disordered" evidence="10">
    <location>
        <begin position="306"/>
        <end position="326"/>
    </location>
</feature>
<dbReference type="PROSITE" id="PS51728">
    <property type="entry name" value="RTT109_HAT"/>
    <property type="match status" value="1"/>
</dbReference>
<dbReference type="EC" id="2.3.1.48" evidence="2"/>
<evidence type="ECO:0000256" key="3">
    <source>
        <dbReference type="ARBA" id="ARBA00022679"/>
    </source>
</evidence>
<evidence type="ECO:0000256" key="1">
    <source>
        <dbReference type="ARBA" id="ARBA00004123"/>
    </source>
</evidence>
<comment type="subcellular location">
    <subcellularLocation>
        <location evidence="1">Nucleus</location>
    </subcellularLocation>
</comment>
<dbReference type="InterPro" id="IPR016849">
    <property type="entry name" value="Rtt109"/>
</dbReference>
<evidence type="ECO:0000256" key="4">
    <source>
        <dbReference type="ARBA" id="ARBA00022763"/>
    </source>
</evidence>
<keyword evidence="3" id="KW-0808">Transferase</keyword>
<evidence type="ECO:0000256" key="9">
    <source>
        <dbReference type="ARBA" id="ARBA00048940"/>
    </source>
</evidence>
<dbReference type="GO" id="GO:0006974">
    <property type="term" value="P:DNA damage response"/>
    <property type="evidence" value="ECO:0007669"/>
    <property type="project" value="UniProtKB-KW"/>
</dbReference>
<keyword evidence="4" id="KW-0227">DNA damage</keyword>
<evidence type="ECO:0000256" key="7">
    <source>
        <dbReference type="ARBA" id="ARBA00023163"/>
    </source>
</evidence>
<keyword evidence="6" id="KW-0805">Transcription regulation</keyword>
<feature type="compositionally biased region" description="Basic and acidic residues" evidence="10">
    <location>
        <begin position="12"/>
        <end position="30"/>
    </location>
</feature>
<feature type="region of interest" description="Disordered" evidence="10">
    <location>
        <begin position="1"/>
        <end position="30"/>
    </location>
</feature>
<comment type="catalytic activity">
    <reaction evidence="9">
        <text>L-lysyl-[histone] + acetyl-CoA = N(6)-acetyl-L-lysyl-[histone] + CoA + H(+)</text>
        <dbReference type="Rhea" id="RHEA:21992"/>
        <dbReference type="Rhea" id="RHEA-COMP:9845"/>
        <dbReference type="Rhea" id="RHEA-COMP:11338"/>
        <dbReference type="ChEBI" id="CHEBI:15378"/>
        <dbReference type="ChEBI" id="CHEBI:29969"/>
        <dbReference type="ChEBI" id="CHEBI:57287"/>
        <dbReference type="ChEBI" id="CHEBI:57288"/>
        <dbReference type="ChEBI" id="CHEBI:61930"/>
        <dbReference type="EC" id="2.3.1.48"/>
    </reaction>
    <physiologicalReaction direction="left-to-right" evidence="9">
        <dbReference type="Rhea" id="RHEA:21993"/>
    </physiologicalReaction>
</comment>
<feature type="region of interest" description="Disordered" evidence="10">
    <location>
        <begin position="421"/>
        <end position="461"/>
    </location>
</feature>
<protein>
    <recommendedName>
        <fullName evidence="2">histone acetyltransferase</fullName>
        <ecNumber evidence="2">2.3.1.48</ecNumber>
    </recommendedName>
</protein>
<evidence type="ECO:0000256" key="2">
    <source>
        <dbReference type="ARBA" id="ARBA00013184"/>
    </source>
</evidence>
<dbReference type="Pfam" id="PF08214">
    <property type="entry name" value="HAT_KAT11"/>
    <property type="match status" value="1"/>
</dbReference>
<evidence type="ECO:0000256" key="10">
    <source>
        <dbReference type="SAM" id="MobiDB-lite"/>
    </source>
</evidence>
<name>A0A8H7XRA5_PSICU</name>
<proteinExistence type="predicted"/>
<evidence type="ECO:0000256" key="6">
    <source>
        <dbReference type="ARBA" id="ARBA00023015"/>
    </source>
</evidence>
<organism evidence="11">
    <name type="scientific">Psilocybe cubensis</name>
    <name type="common">Psychedelic mushroom</name>
    <name type="synonym">Stropharia cubensis</name>
    <dbReference type="NCBI Taxonomy" id="181762"/>
    <lineage>
        <taxon>Eukaryota</taxon>
        <taxon>Fungi</taxon>
        <taxon>Dikarya</taxon>
        <taxon>Basidiomycota</taxon>
        <taxon>Agaricomycotina</taxon>
        <taxon>Agaricomycetes</taxon>
        <taxon>Agaricomycetidae</taxon>
        <taxon>Agaricales</taxon>
        <taxon>Agaricineae</taxon>
        <taxon>Strophariaceae</taxon>
        <taxon>Psilocybe</taxon>
    </lineage>
</organism>
<dbReference type="SMART" id="SM01250">
    <property type="entry name" value="KAT11"/>
    <property type="match status" value="1"/>
</dbReference>
<evidence type="ECO:0000256" key="5">
    <source>
        <dbReference type="ARBA" id="ARBA00022990"/>
    </source>
</evidence>
<comment type="caution">
    <text evidence="11">The sequence shown here is derived from an EMBL/GenBank/DDBJ whole genome shotgun (WGS) entry which is preliminary data.</text>
</comment>
<accession>A0A8H7XRA5</accession>
<dbReference type="InterPro" id="IPR051236">
    <property type="entry name" value="HAT_RTT109-like"/>
</dbReference>
<keyword evidence="5" id="KW-0007">Acetylation</keyword>
<dbReference type="GO" id="GO:0032931">
    <property type="term" value="F:histone H3K56 acetyltransferase activity"/>
    <property type="evidence" value="ECO:0007669"/>
    <property type="project" value="TreeGrafter"/>
</dbReference>
<sequence length="503" mass="54902">MAEPSTSTSASAKKDKEGKDGEAEAEANERSLRDHILEALAGVPGTRDFHLHVLVSSPRKAGTNISVSGTTTTTTTVFPFAKPRPPRIYVQDILLLLSEQVADGPRVLVSAVEAYTYVVPSTECVVLYVSKVDSTGHGARGEMPSPTRTLVQALLGYYLDPETRPVEARHVWVQLFARAQTQYLFPNSGEWEGKKPLSDKRLCLWWRRVLGEAARAVGKKEGVRTKMYYVLPGYSAEEAAHALGGAGEGWMYGHPYAQKEIPLPCARPSEGHNLGHYIPSFEDDPKARFMDEMAYTTDGEIRSPVRKRARTETGTTAHTTEDSRPLGELSTVGVDEFWERMSFRQECVAGAVTGFFTVLVSSGCKKRAGGPLAPGRGQVSVGLKKRVLSTLMTGVEFSTAERAIAATETVEGAIRGLCEDMSRARTPPPRTNRRLLEPPKTPPRKRGLAEEVSPNPFPEPVASVSTYRESIYGLVSTRNAVAGRSESAAGAVRMLTVRRKKKG</sequence>
<keyword evidence="8" id="KW-0539">Nucleus</keyword>
<dbReference type="PANTHER" id="PTHR31571:SF2">
    <property type="entry name" value="HISTONE ACETYLTRANSFERASE RTT109"/>
    <property type="match status" value="1"/>
</dbReference>
<dbReference type="PANTHER" id="PTHR31571">
    <property type="entry name" value="ALTERED INHERITANCE OF MITOCHONDRIA PROTEIN 6"/>
    <property type="match status" value="1"/>
</dbReference>
<keyword evidence="7" id="KW-0804">Transcription</keyword>
<evidence type="ECO:0000313" key="11">
    <source>
        <dbReference type="EMBL" id="KAG5165402.1"/>
    </source>
</evidence>
<dbReference type="GO" id="GO:0005634">
    <property type="term" value="C:nucleus"/>
    <property type="evidence" value="ECO:0007669"/>
    <property type="project" value="UniProtKB-SubCell"/>
</dbReference>
<dbReference type="AlphaFoldDB" id="A0A8H7XRA5"/>
<dbReference type="InterPro" id="IPR013178">
    <property type="entry name" value="Histone_AcTrfase_Rtt109/CBP"/>
</dbReference>
<dbReference type="EMBL" id="JAFIQS010000010">
    <property type="protein sequence ID" value="KAG5165402.1"/>
    <property type="molecule type" value="Genomic_DNA"/>
</dbReference>
<dbReference type="GO" id="GO:0006355">
    <property type="term" value="P:regulation of DNA-templated transcription"/>
    <property type="evidence" value="ECO:0007669"/>
    <property type="project" value="InterPro"/>
</dbReference>
<gene>
    <name evidence="11" type="ORF">JR316_010098</name>
</gene>
<reference evidence="11" key="1">
    <citation type="submission" date="2021-02" db="EMBL/GenBank/DDBJ databases">
        <title>Psilocybe cubensis genome.</title>
        <authorList>
            <person name="Mckernan K.J."/>
            <person name="Crawford S."/>
            <person name="Trippe A."/>
            <person name="Kane L.T."/>
            <person name="Mclaughlin S."/>
        </authorList>
    </citation>
    <scope>NUCLEOTIDE SEQUENCE [LARGE SCALE GENOMIC DNA]</scope>
    <source>
        <strain evidence="11">MGC-MH-2018</strain>
    </source>
</reference>
<evidence type="ECO:0000256" key="8">
    <source>
        <dbReference type="ARBA" id="ARBA00023242"/>
    </source>
</evidence>
<feature type="compositionally biased region" description="Low complexity" evidence="10">
    <location>
        <begin position="1"/>
        <end position="11"/>
    </location>
</feature>